<proteinExistence type="predicted"/>
<dbReference type="Pfam" id="PF00934">
    <property type="entry name" value="PE"/>
    <property type="match status" value="1"/>
</dbReference>
<comment type="caution">
    <text evidence="2">The sequence shown here is derived from an EMBL/GenBank/DDBJ whole genome shotgun (WGS) entry which is preliminary data.</text>
</comment>
<feature type="domain" description="PE" evidence="1">
    <location>
        <begin position="4"/>
        <end position="94"/>
    </location>
</feature>
<dbReference type="InterPro" id="IPR038332">
    <property type="entry name" value="PPE_sf"/>
</dbReference>
<dbReference type="STRING" id="1768.B1T50_11980"/>
<dbReference type="Proteomes" id="UP000188532">
    <property type="component" value="Unassembled WGS sequence"/>
</dbReference>
<evidence type="ECO:0000259" key="1">
    <source>
        <dbReference type="Pfam" id="PF00934"/>
    </source>
</evidence>
<dbReference type="Gene3D" id="1.10.287.850">
    <property type="entry name" value="HP0062-like domain"/>
    <property type="match status" value="1"/>
</dbReference>
<dbReference type="SUPFAM" id="SSF140459">
    <property type="entry name" value="PE/PPE dimer-like"/>
    <property type="match status" value="1"/>
</dbReference>
<organism evidence="2 3">
    <name type="scientific">Mycobacterium kansasii</name>
    <dbReference type="NCBI Taxonomy" id="1768"/>
    <lineage>
        <taxon>Bacteria</taxon>
        <taxon>Bacillati</taxon>
        <taxon>Actinomycetota</taxon>
        <taxon>Actinomycetes</taxon>
        <taxon>Mycobacteriales</taxon>
        <taxon>Mycobacteriaceae</taxon>
        <taxon>Mycobacterium</taxon>
    </lineage>
</organism>
<accession>A0A1V3X143</accession>
<protein>
    <submittedName>
        <fullName evidence="2">PE family protein</fullName>
    </submittedName>
</protein>
<dbReference type="AlphaFoldDB" id="A0A1V3X143"/>
<gene>
    <name evidence="2" type="ORF">BZL29_4796</name>
</gene>
<name>A0A1V3X143_MYCKA</name>
<dbReference type="EMBL" id="MVBN01000005">
    <property type="protein sequence ID" value="OOK72797.1"/>
    <property type="molecule type" value="Genomic_DNA"/>
</dbReference>
<sequence>MSTLIAVPEILDSAATDLASIASTLNAADVSAAARTTGILAAAEDEVSAAIAVLFSSHAQTYQAVSAQATAFHQQFLQALTAGAAAYAGAEAANASPLAQLLAAVNAPVQALTGRPLIGNGANGARAPAPTGRRAVGCSVTVVPAGPVRPQRSPHPAAPVARVGPPDCWAPAGPVEPAAAQRLPVRPRGRRRRRAGGWLSGNGVWAAPVERPYRRRGRPVRADRWGRRLAGCRWGRRCGWNERWYQRR</sequence>
<evidence type="ECO:0000313" key="2">
    <source>
        <dbReference type="EMBL" id="OOK72797.1"/>
    </source>
</evidence>
<reference evidence="2 3" key="1">
    <citation type="submission" date="2017-02" db="EMBL/GenBank/DDBJ databases">
        <title>Complete genome sequences of Mycobacterium kansasii strains isolated from rhesus macaques.</title>
        <authorList>
            <person name="Panda A."/>
            <person name="Nagaraj S."/>
            <person name="Zhao X."/>
            <person name="Tettelin H."/>
            <person name="Detolla L.J."/>
        </authorList>
    </citation>
    <scope>NUCLEOTIDE SEQUENCE [LARGE SCALE GENOMIC DNA]</scope>
    <source>
        <strain evidence="2 3">11-3469</strain>
    </source>
</reference>
<dbReference type="InterPro" id="IPR000084">
    <property type="entry name" value="PE-PGRS_N"/>
</dbReference>
<evidence type="ECO:0000313" key="3">
    <source>
        <dbReference type="Proteomes" id="UP000188532"/>
    </source>
</evidence>